<keyword evidence="2" id="KW-1185">Reference proteome</keyword>
<organism evidence="1 2">
    <name type="scientific">Paraburkholderia humisilvae</name>
    <dbReference type="NCBI Taxonomy" id="627669"/>
    <lineage>
        <taxon>Bacteria</taxon>
        <taxon>Pseudomonadati</taxon>
        <taxon>Pseudomonadota</taxon>
        <taxon>Betaproteobacteria</taxon>
        <taxon>Burkholderiales</taxon>
        <taxon>Burkholderiaceae</taxon>
        <taxon>Paraburkholderia</taxon>
    </lineage>
</organism>
<evidence type="ECO:0000313" key="1">
    <source>
        <dbReference type="EMBL" id="CAB3758511.1"/>
    </source>
</evidence>
<name>A0A6J5DZ19_9BURK</name>
<protein>
    <submittedName>
        <fullName evidence="1">Uncharacterized protein</fullName>
    </submittedName>
</protein>
<dbReference type="RefSeq" id="WP_175227589.1">
    <property type="nucleotide sequence ID" value="NZ_CADIKH010000014.1"/>
</dbReference>
<dbReference type="AlphaFoldDB" id="A0A6J5DZ19"/>
<accession>A0A6J5DZ19</accession>
<evidence type="ECO:0000313" key="2">
    <source>
        <dbReference type="Proteomes" id="UP000494363"/>
    </source>
</evidence>
<sequence>MPDQRESTAIPAVIATGTPKEVDAFLLACLCHEEFPQPSVADVYEWIACLTERHGEFHSHISTCHYWLYFQHAKRAGISPDGQAFPPRPDKPDCES</sequence>
<dbReference type="Proteomes" id="UP000494363">
    <property type="component" value="Unassembled WGS sequence"/>
</dbReference>
<reference evidence="1 2" key="1">
    <citation type="submission" date="2020-04" db="EMBL/GenBank/DDBJ databases">
        <authorList>
            <person name="De Canck E."/>
        </authorList>
    </citation>
    <scope>NUCLEOTIDE SEQUENCE [LARGE SCALE GENOMIC DNA]</scope>
    <source>
        <strain evidence="1 2">LMG 29542</strain>
    </source>
</reference>
<dbReference type="EMBL" id="CADIKH010000014">
    <property type="protein sequence ID" value="CAB3758511.1"/>
    <property type="molecule type" value="Genomic_DNA"/>
</dbReference>
<proteinExistence type="predicted"/>
<gene>
    <name evidence="1" type="ORF">LMG29542_03361</name>
</gene>